<keyword evidence="4 6" id="KW-1133">Transmembrane helix</keyword>
<gene>
    <name evidence="7" type="ORF">GCM10010411_41560</name>
</gene>
<reference evidence="7 8" key="1">
    <citation type="journal article" date="2019" name="Int. J. Syst. Evol. Microbiol.">
        <title>The Global Catalogue of Microorganisms (GCM) 10K type strain sequencing project: providing services to taxonomists for standard genome sequencing and annotation.</title>
        <authorList>
            <consortium name="The Broad Institute Genomics Platform"/>
            <consortium name="The Broad Institute Genome Sequencing Center for Infectious Disease"/>
            <person name="Wu L."/>
            <person name="Ma J."/>
        </authorList>
    </citation>
    <scope>NUCLEOTIDE SEQUENCE [LARGE SCALE GENOMIC DNA]</scope>
    <source>
        <strain evidence="7 8">JCM 6833</strain>
    </source>
</reference>
<evidence type="ECO:0000256" key="1">
    <source>
        <dbReference type="ARBA" id="ARBA00004651"/>
    </source>
</evidence>
<feature type="transmembrane region" description="Helical" evidence="6">
    <location>
        <begin position="35"/>
        <end position="57"/>
    </location>
</feature>
<feature type="transmembrane region" description="Helical" evidence="6">
    <location>
        <begin position="139"/>
        <end position="162"/>
    </location>
</feature>
<keyword evidence="3 6" id="KW-0812">Transmembrane</keyword>
<keyword evidence="2" id="KW-1003">Cell membrane</keyword>
<dbReference type="NCBIfam" id="TIGR00374">
    <property type="entry name" value="flippase-like domain"/>
    <property type="match status" value="1"/>
</dbReference>
<dbReference type="PANTHER" id="PTHR39087:SF2">
    <property type="entry name" value="UPF0104 MEMBRANE PROTEIN MJ1595"/>
    <property type="match status" value="1"/>
</dbReference>
<feature type="transmembrane region" description="Helical" evidence="6">
    <location>
        <begin position="257"/>
        <end position="281"/>
    </location>
</feature>
<dbReference type="Pfam" id="PF03706">
    <property type="entry name" value="LPG_synthase_TM"/>
    <property type="match status" value="1"/>
</dbReference>
<sequence>MSIVVIVAVFGFLMPRLASYQGIWADLRAMPWPRTILVACVGAANLAASWVMIVTILPSLRLRQAAMLNLGPTAAANTLPAGEAVALGVSWAMLSSWGISTRQYVLYTLLSGTLNNCAKLLLPIVALVILTLVGESNTGLTAAAVTGLALLCLGATALFIVLHTDTSRALHHLQRLLTIVLRRMHRPAPRQLAPALTDFHQRARALLAERGVRIVLATVTAHLSMALVLLTCLYASGVTQAQVPWPTALAAFAFARLLSALPITPGGVGVIELSLTGYLAIGLDGPTITKVTAAVLLFRAITYLLPIPLGAAAYLTWRSSQIRTTKELSDER</sequence>
<evidence type="ECO:0000313" key="7">
    <source>
        <dbReference type="EMBL" id="GAA2603210.1"/>
    </source>
</evidence>
<protein>
    <submittedName>
        <fullName evidence="7">Lysylphosphatidylglycerol synthase domain-containing protein</fullName>
    </submittedName>
</protein>
<feature type="transmembrane region" description="Helical" evidence="6">
    <location>
        <begin position="104"/>
        <end position="133"/>
    </location>
</feature>
<keyword evidence="5 6" id="KW-0472">Membrane</keyword>
<comment type="subcellular location">
    <subcellularLocation>
        <location evidence="1">Cell membrane</location>
        <topology evidence="1">Multi-pass membrane protein</topology>
    </subcellularLocation>
</comment>
<dbReference type="InterPro" id="IPR022791">
    <property type="entry name" value="L-PG_synthase/AglD"/>
</dbReference>
<evidence type="ECO:0000256" key="6">
    <source>
        <dbReference type="SAM" id="Phobius"/>
    </source>
</evidence>
<evidence type="ECO:0000256" key="2">
    <source>
        <dbReference type="ARBA" id="ARBA00022475"/>
    </source>
</evidence>
<organism evidence="7 8">
    <name type="scientific">Actinomadura fulvescens</name>
    <dbReference type="NCBI Taxonomy" id="46160"/>
    <lineage>
        <taxon>Bacteria</taxon>
        <taxon>Bacillati</taxon>
        <taxon>Actinomycetota</taxon>
        <taxon>Actinomycetes</taxon>
        <taxon>Streptosporangiales</taxon>
        <taxon>Thermomonosporaceae</taxon>
        <taxon>Actinomadura</taxon>
    </lineage>
</organism>
<evidence type="ECO:0000313" key="8">
    <source>
        <dbReference type="Proteomes" id="UP001501509"/>
    </source>
</evidence>
<dbReference type="Proteomes" id="UP001501509">
    <property type="component" value="Unassembled WGS sequence"/>
</dbReference>
<name>A0ABN3PVF1_9ACTN</name>
<proteinExistence type="predicted"/>
<dbReference type="PANTHER" id="PTHR39087">
    <property type="entry name" value="UPF0104 MEMBRANE PROTEIN MJ1595"/>
    <property type="match status" value="1"/>
</dbReference>
<accession>A0ABN3PVF1</accession>
<comment type="caution">
    <text evidence="7">The sequence shown here is derived from an EMBL/GenBank/DDBJ whole genome shotgun (WGS) entry which is preliminary data.</text>
</comment>
<feature type="transmembrane region" description="Helical" evidence="6">
    <location>
        <begin position="214"/>
        <end position="237"/>
    </location>
</feature>
<evidence type="ECO:0000256" key="5">
    <source>
        <dbReference type="ARBA" id="ARBA00023136"/>
    </source>
</evidence>
<feature type="transmembrane region" description="Helical" evidence="6">
    <location>
        <begin position="293"/>
        <end position="317"/>
    </location>
</feature>
<dbReference type="EMBL" id="BAAATD010000005">
    <property type="protein sequence ID" value="GAA2603210.1"/>
    <property type="molecule type" value="Genomic_DNA"/>
</dbReference>
<keyword evidence="8" id="KW-1185">Reference proteome</keyword>
<evidence type="ECO:0000256" key="3">
    <source>
        <dbReference type="ARBA" id="ARBA00022692"/>
    </source>
</evidence>
<evidence type="ECO:0000256" key="4">
    <source>
        <dbReference type="ARBA" id="ARBA00022989"/>
    </source>
</evidence>